<name>A0A7K3RRB8_9ACTN</name>
<dbReference type="Pfam" id="PF13365">
    <property type="entry name" value="Trypsin_2"/>
    <property type="match status" value="1"/>
</dbReference>
<feature type="region of interest" description="Disordered" evidence="1">
    <location>
        <begin position="458"/>
        <end position="477"/>
    </location>
</feature>
<reference evidence="2 3" key="1">
    <citation type="submission" date="2020-01" db="EMBL/GenBank/DDBJ databases">
        <title>Insect and environment-associated Actinomycetes.</title>
        <authorList>
            <person name="Currrie C."/>
            <person name="Chevrette M."/>
            <person name="Carlson C."/>
            <person name="Stubbendieck R."/>
            <person name="Wendt-Pienkowski E."/>
        </authorList>
    </citation>
    <scope>NUCLEOTIDE SEQUENCE [LARGE SCALE GENOMIC DNA]</scope>
    <source>
        <strain evidence="2 3">SID7590</strain>
    </source>
</reference>
<dbReference type="Gene3D" id="2.40.10.10">
    <property type="entry name" value="Trypsin-like serine proteases"/>
    <property type="match status" value="1"/>
</dbReference>
<accession>A0A7K3RRB8</accession>
<dbReference type="InterPro" id="IPR043504">
    <property type="entry name" value="Peptidase_S1_PA_chymotrypsin"/>
</dbReference>
<dbReference type="InterPro" id="IPR009003">
    <property type="entry name" value="Peptidase_S1_PA"/>
</dbReference>
<evidence type="ECO:0000313" key="3">
    <source>
        <dbReference type="Proteomes" id="UP000469670"/>
    </source>
</evidence>
<comment type="caution">
    <text evidence="2">The sequence shown here is derived from an EMBL/GenBank/DDBJ whole genome shotgun (WGS) entry which is preliminary data.</text>
</comment>
<protein>
    <submittedName>
        <fullName evidence="2">Trypsin-like peptidase domain-containing protein</fullName>
    </submittedName>
</protein>
<evidence type="ECO:0000313" key="2">
    <source>
        <dbReference type="EMBL" id="NEC17402.1"/>
    </source>
</evidence>
<dbReference type="AlphaFoldDB" id="A0A7K3RRB8"/>
<sequence length="477" mass="51670">MQGRVVINRNGRGEAQGSGVVIAQRRAVTAAHVVKHYAPEDIVLRLDGGAGDIGVVQVESDQELDIAILHLAADTPAVSPVTTLADGERWRVSLPVTTTDPQLTGRVSSAGRPYRTRSGDGNIFAMQLHVNETIKDYSSYSGSAVLLDGGQGRVAGILVEQQLVRYRGGGTSRPAANVLYAVPMVAVLLRFNILVPTGRVPEPGETPTEYDVLDRTTDLFRQAAEAVDMPALPPREAIAQAAVALQDAEAFMRGQNWDPRVLLVPHLTSVQWYELLSSYQGTKWSALSPTLAAVNSLVDDGKKDGAARWRMWVVCGRETNPFTGLVISGTRGYNKGLADALTRCRRIPGVVNKRTEQGAIARGVSPTVGAYLTLQWARLHYGEGPVDFGSPTLLRPEPRSTLFYGLRHLLAKFDSGERSYTVGEGDFLERTYYENARVTIFESTPGYRRFGIRPAVPGTALESAPQNRSGHPGLSGN</sequence>
<evidence type="ECO:0000256" key="1">
    <source>
        <dbReference type="SAM" id="MobiDB-lite"/>
    </source>
</evidence>
<dbReference type="SUPFAM" id="SSF50494">
    <property type="entry name" value="Trypsin-like serine proteases"/>
    <property type="match status" value="1"/>
</dbReference>
<proteinExistence type="predicted"/>
<gene>
    <name evidence="2" type="ORF">G3I50_03845</name>
</gene>
<dbReference type="RefSeq" id="WP_164199798.1">
    <property type="nucleotide sequence ID" value="NZ_JAAGMP010000206.1"/>
</dbReference>
<dbReference type="Proteomes" id="UP000469670">
    <property type="component" value="Unassembled WGS sequence"/>
</dbReference>
<organism evidence="2 3">
    <name type="scientific">Streptomyces parvus</name>
    <dbReference type="NCBI Taxonomy" id="66428"/>
    <lineage>
        <taxon>Bacteria</taxon>
        <taxon>Bacillati</taxon>
        <taxon>Actinomycetota</taxon>
        <taxon>Actinomycetes</taxon>
        <taxon>Kitasatosporales</taxon>
        <taxon>Streptomycetaceae</taxon>
        <taxon>Streptomyces</taxon>
    </lineage>
</organism>
<dbReference type="EMBL" id="JAAGMP010000206">
    <property type="protein sequence ID" value="NEC17402.1"/>
    <property type="molecule type" value="Genomic_DNA"/>
</dbReference>